<sequence length="312" mass="35925">MEFPSRQNKNKTSYCVFGCSSKSCRDDTVRFYSFPTANSSFVTIKNKFGEDEVIDRRLAWIKQLKIGNEVTQSKRVCSLHFTKDDFLPSGNPNRQRIHLKKVNVPSCNLPETSLSSFNQPNLSQIHSREERRRRRSFQKQSSAIMSRSETAVICNDNDKVENEDESRAEFAAEDLSSVEVSGEYEMKISNKNITYAVKDFQDVAVQVESDFLTPKFLSFIKNDQKLSTLTGLSNFNLLNTIEKLVIQVQSTYNMSHTSIKFDLRELIFSKSEANMNRYVAKARVHVERSNQRLKAFETNEVTALMIQDNFID</sequence>
<evidence type="ECO:0000256" key="2">
    <source>
        <dbReference type="ARBA" id="ARBA00022771"/>
    </source>
</evidence>
<keyword evidence="1" id="KW-0479">Metal-binding</keyword>
<accession>A0A8J2H695</accession>
<evidence type="ECO:0000256" key="5">
    <source>
        <dbReference type="PROSITE-ProRule" id="PRU00309"/>
    </source>
</evidence>
<dbReference type="EMBL" id="CAJNRD030001117">
    <property type="protein sequence ID" value="CAG5078321.1"/>
    <property type="molecule type" value="Genomic_DNA"/>
</dbReference>
<proteinExistence type="predicted"/>
<evidence type="ECO:0000313" key="9">
    <source>
        <dbReference type="Proteomes" id="UP000786811"/>
    </source>
</evidence>
<feature type="domain" description="THAP-type" evidence="7">
    <location>
        <begin position="11"/>
        <end position="108"/>
    </location>
</feature>
<dbReference type="PROSITE" id="PS50950">
    <property type="entry name" value="ZF_THAP"/>
    <property type="match status" value="1"/>
</dbReference>
<keyword evidence="2 5" id="KW-0863">Zinc-finger</keyword>
<keyword evidence="9" id="KW-1185">Reference proteome</keyword>
<keyword evidence="4 5" id="KW-0238">DNA-binding</keyword>
<evidence type="ECO:0000256" key="3">
    <source>
        <dbReference type="ARBA" id="ARBA00022833"/>
    </source>
</evidence>
<feature type="non-terminal residue" evidence="8">
    <location>
        <position position="312"/>
    </location>
</feature>
<dbReference type="AlphaFoldDB" id="A0A8J2H695"/>
<dbReference type="OrthoDB" id="7553165at2759"/>
<dbReference type="GO" id="GO:0003677">
    <property type="term" value="F:DNA binding"/>
    <property type="evidence" value="ECO:0007669"/>
    <property type="project" value="UniProtKB-UniRule"/>
</dbReference>
<evidence type="ECO:0000256" key="4">
    <source>
        <dbReference type="ARBA" id="ARBA00023125"/>
    </source>
</evidence>
<evidence type="ECO:0000256" key="6">
    <source>
        <dbReference type="SAM" id="MobiDB-lite"/>
    </source>
</evidence>
<organism evidence="8 9">
    <name type="scientific">Cotesia congregata</name>
    <name type="common">Parasitoid wasp</name>
    <name type="synonym">Apanteles congregatus</name>
    <dbReference type="NCBI Taxonomy" id="51543"/>
    <lineage>
        <taxon>Eukaryota</taxon>
        <taxon>Metazoa</taxon>
        <taxon>Ecdysozoa</taxon>
        <taxon>Arthropoda</taxon>
        <taxon>Hexapoda</taxon>
        <taxon>Insecta</taxon>
        <taxon>Pterygota</taxon>
        <taxon>Neoptera</taxon>
        <taxon>Endopterygota</taxon>
        <taxon>Hymenoptera</taxon>
        <taxon>Apocrita</taxon>
        <taxon>Ichneumonoidea</taxon>
        <taxon>Braconidae</taxon>
        <taxon>Microgastrinae</taxon>
        <taxon>Cotesia</taxon>
    </lineage>
</organism>
<feature type="region of interest" description="Disordered" evidence="6">
    <location>
        <begin position="118"/>
        <end position="144"/>
    </location>
</feature>
<comment type="caution">
    <text evidence="8">The sequence shown here is derived from an EMBL/GenBank/DDBJ whole genome shotgun (WGS) entry which is preliminary data.</text>
</comment>
<name>A0A8J2H695_COTCN</name>
<dbReference type="InterPro" id="IPR006612">
    <property type="entry name" value="THAP_Znf"/>
</dbReference>
<dbReference type="SMART" id="SM00980">
    <property type="entry name" value="THAP"/>
    <property type="match status" value="1"/>
</dbReference>
<evidence type="ECO:0000256" key="1">
    <source>
        <dbReference type="ARBA" id="ARBA00022723"/>
    </source>
</evidence>
<reference evidence="8" key="1">
    <citation type="submission" date="2021-04" db="EMBL/GenBank/DDBJ databases">
        <authorList>
            <person name="Chebbi M.A.C M."/>
        </authorList>
    </citation>
    <scope>NUCLEOTIDE SEQUENCE</scope>
</reference>
<protein>
    <recommendedName>
        <fullName evidence="7">THAP-type domain-containing protein</fullName>
    </recommendedName>
</protein>
<dbReference type="Pfam" id="PF05485">
    <property type="entry name" value="THAP"/>
    <property type="match status" value="1"/>
</dbReference>
<evidence type="ECO:0000259" key="7">
    <source>
        <dbReference type="PROSITE" id="PS50950"/>
    </source>
</evidence>
<dbReference type="Proteomes" id="UP000786811">
    <property type="component" value="Unassembled WGS sequence"/>
</dbReference>
<keyword evidence="3" id="KW-0862">Zinc</keyword>
<evidence type="ECO:0000313" key="8">
    <source>
        <dbReference type="EMBL" id="CAG5078321.1"/>
    </source>
</evidence>
<dbReference type="GO" id="GO:0008270">
    <property type="term" value="F:zinc ion binding"/>
    <property type="evidence" value="ECO:0007669"/>
    <property type="project" value="UniProtKB-KW"/>
</dbReference>
<gene>
    <name evidence="8" type="ORF">HICCMSTLAB_LOCUS2707</name>
</gene>
<dbReference type="SUPFAM" id="SSF57716">
    <property type="entry name" value="Glucocorticoid receptor-like (DNA-binding domain)"/>
    <property type="match status" value="1"/>
</dbReference>